<organism evidence="5 6">
    <name type="scientific">Rubroshorea leprosula</name>
    <dbReference type="NCBI Taxonomy" id="152421"/>
    <lineage>
        <taxon>Eukaryota</taxon>
        <taxon>Viridiplantae</taxon>
        <taxon>Streptophyta</taxon>
        <taxon>Embryophyta</taxon>
        <taxon>Tracheophyta</taxon>
        <taxon>Spermatophyta</taxon>
        <taxon>Magnoliopsida</taxon>
        <taxon>eudicotyledons</taxon>
        <taxon>Gunneridae</taxon>
        <taxon>Pentapetalae</taxon>
        <taxon>rosids</taxon>
        <taxon>malvids</taxon>
        <taxon>Malvales</taxon>
        <taxon>Dipterocarpaceae</taxon>
        <taxon>Rubroshorea</taxon>
    </lineage>
</organism>
<dbReference type="PANTHER" id="PTHR10209">
    <property type="entry name" value="OXIDOREDUCTASE, 2OG-FE II OXYGENASE FAMILY PROTEIN"/>
    <property type="match status" value="1"/>
</dbReference>
<dbReference type="PANTHER" id="PTHR10209:SF885">
    <property type="entry name" value="2OG-FE(II) OXYGENASE FAMILY, PUTATIVE (AFU_ORTHOLOGUE AFUA_2G00750)-RELATED"/>
    <property type="match status" value="1"/>
</dbReference>
<protein>
    <recommendedName>
        <fullName evidence="4">Non-haem dioxygenase N-terminal domain-containing protein</fullName>
    </recommendedName>
</protein>
<dbReference type="Pfam" id="PF14226">
    <property type="entry name" value="DIOX_N"/>
    <property type="match status" value="1"/>
</dbReference>
<dbReference type="EMBL" id="BPVZ01000003">
    <property type="protein sequence ID" value="GKU88961.1"/>
    <property type="molecule type" value="Genomic_DNA"/>
</dbReference>
<dbReference type="Proteomes" id="UP001054252">
    <property type="component" value="Unassembled WGS sequence"/>
</dbReference>
<gene>
    <name evidence="5" type="ORF">SLEP1_g3166</name>
</gene>
<keyword evidence="2" id="KW-0560">Oxidoreductase</keyword>
<name>A0AAV5HNU4_9ROSI</name>
<dbReference type="GO" id="GO:0046872">
    <property type="term" value="F:metal ion binding"/>
    <property type="evidence" value="ECO:0007669"/>
    <property type="project" value="UniProtKB-KW"/>
</dbReference>
<dbReference type="GO" id="GO:0016491">
    <property type="term" value="F:oxidoreductase activity"/>
    <property type="evidence" value="ECO:0007669"/>
    <property type="project" value="UniProtKB-KW"/>
</dbReference>
<keyword evidence="1" id="KW-0479">Metal-binding</keyword>
<dbReference type="SUPFAM" id="SSF51197">
    <property type="entry name" value="Clavaminate synthase-like"/>
    <property type="match status" value="1"/>
</dbReference>
<proteinExistence type="predicted"/>
<accession>A0AAV5HNU4</accession>
<dbReference type="Gene3D" id="2.60.120.330">
    <property type="entry name" value="B-lactam Antibiotic, Isopenicillin N Synthase, Chain"/>
    <property type="match status" value="1"/>
</dbReference>
<evidence type="ECO:0000313" key="5">
    <source>
        <dbReference type="EMBL" id="GKU88961.1"/>
    </source>
</evidence>
<dbReference type="InterPro" id="IPR026992">
    <property type="entry name" value="DIOX_N"/>
</dbReference>
<dbReference type="InterPro" id="IPR027443">
    <property type="entry name" value="IPNS-like_sf"/>
</dbReference>
<keyword evidence="3" id="KW-0408">Iron</keyword>
<evidence type="ECO:0000259" key="4">
    <source>
        <dbReference type="Pfam" id="PF14226"/>
    </source>
</evidence>
<sequence>MNKQLMDTTFISTCIRYSNLPQSYVRPKSERRRLSKVSTGENIPVIELGSDTRACIVQQIGDACKNDGFFQVINHGVSGEAVEKMLGSAGEFFRGPVEEKLKLFR</sequence>
<evidence type="ECO:0000256" key="2">
    <source>
        <dbReference type="ARBA" id="ARBA00023002"/>
    </source>
</evidence>
<keyword evidence="6" id="KW-1185">Reference proteome</keyword>
<evidence type="ECO:0000313" key="6">
    <source>
        <dbReference type="Proteomes" id="UP001054252"/>
    </source>
</evidence>
<comment type="caution">
    <text evidence="5">The sequence shown here is derived from an EMBL/GenBank/DDBJ whole genome shotgun (WGS) entry which is preliminary data.</text>
</comment>
<evidence type="ECO:0000256" key="1">
    <source>
        <dbReference type="ARBA" id="ARBA00022723"/>
    </source>
</evidence>
<dbReference type="AlphaFoldDB" id="A0AAV5HNU4"/>
<feature type="domain" description="Non-haem dioxygenase N-terminal" evidence="4">
    <location>
        <begin position="43"/>
        <end position="103"/>
    </location>
</feature>
<reference evidence="5 6" key="1">
    <citation type="journal article" date="2021" name="Commun. Biol.">
        <title>The genome of Shorea leprosula (Dipterocarpaceae) highlights the ecological relevance of drought in aseasonal tropical rainforests.</title>
        <authorList>
            <person name="Ng K.K.S."/>
            <person name="Kobayashi M.J."/>
            <person name="Fawcett J.A."/>
            <person name="Hatakeyama M."/>
            <person name="Paape T."/>
            <person name="Ng C.H."/>
            <person name="Ang C.C."/>
            <person name="Tnah L.H."/>
            <person name="Lee C.T."/>
            <person name="Nishiyama T."/>
            <person name="Sese J."/>
            <person name="O'Brien M.J."/>
            <person name="Copetti D."/>
            <person name="Mohd Noor M.I."/>
            <person name="Ong R.C."/>
            <person name="Putra M."/>
            <person name="Sireger I.Z."/>
            <person name="Indrioko S."/>
            <person name="Kosugi Y."/>
            <person name="Izuno A."/>
            <person name="Isagi Y."/>
            <person name="Lee S.L."/>
            <person name="Shimizu K.K."/>
        </authorList>
    </citation>
    <scope>NUCLEOTIDE SEQUENCE [LARGE SCALE GENOMIC DNA]</scope>
    <source>
        <strain evidence="5">214</strain>
    </source>
</reference>
<evidence type="ECO:0000256" key="3">
    <source>
        <dbReference type="ARBA" id="ARBA00023004"/>
    </source>
</evidence>